<dbReference type="PROSITE" id="PS50924">
    <property type="entry name" value="MHYT"/>
    <property type="match status" value="1"/>
</dbReference>
<organism evidence="3 4">
    <name type="scientific">Lophiostoma macrostomum CBS 122681</name>
    <dbReference type="NCBI Taxonomy" id="1314788"/>
    <lineage>
        <taxon>Eukaryota</taxon>
        <taxon>Fungi</taxon>
        <taxon>Dikarya</taxon>
        <taxon>Ascomycota</taxon>
        <taxon>Pezizomycotina</taxon>
        <taxon>Dothideomycetes</taxon>
        <taxon>Pleosporomycetidae</taxon>
        <taxon>Pleosporales</taxon>
        <taxon>Lophiostomataceae</taxon>
        <taxon>Lophiostoma</taxon>
    </lineage>
</organism>
<sequence>MDIAAKYPRGSRPSIHYLPYLIFISYIVSFIGASTTVELLHRRVTGQGWRSWVQLAACSVSFGLVAIWCMHFVGNRAIVLGDGEKEIQLYYSPAYTAVSAILPIIVIFPGFLVGDRFYKGSRSTFTRYLALIVCGVLTGAAVTEMHYLGNQGTTNYNLKPRLGYIIGAAAIAIGACCLAFGLFFHWAGHWMNTLWRRLIVSCFLAGAVSGMHWTAAAGTSYELTGYHQGTGTDRNVNLIIAVCLSLSACVVCFALGFLKQRRTRKLKDRAQQVVLALATFDGEGRLLVTQSGLMPCQTITRQFHQRTFDEDFDTAHPVFNWIYRVSRHWGGISDLIPSMRDHLQSTGYLQSHAIGSGSRSSYSVEDNSSYSTTFRELFCVTAQDIARSMDTRIQDLGCLYEDVLTTGTLLNRAFWRDTQGHKNIIAADVATTSGDVEAGVANPVLFGKGQLLVLTRKVGTEEANRLQNNGYRFASMDQIGDPLSRSMQIPRDDLNLLIARLQLYCQREAFAPSDGTYLASFLLQPSPTMKGLDVIVSRAAPDRLPMVKLSSEELKLSQRKLLSQFNGLTLEECVNRIKLRANLDTEEERWLEKFRGRMLALLRDVPEASLQQAVFSSQPLSATHGNVITGQNDGTNATIFAFCGIKEVYNQTLQSRALKCVPLSFFKTQQRVYPGCPDHGIFAHKNHKDFSTLLQPALPETPAQSRGRNTWGKWPFARRGMSVSEQTLNPDSSSEKGLVNISQYVSTETTNTTSHPWGGIMVSQDIVINDNQKDGSQMEMTEMGLHSEAGVQDKEQQTIADKLMTITTSFRDPYNKVLRDNYSRR</sequence>
<dbReference type="EMBL" id="MU004290">
    <property type="protein sequence ID" value="KAF2662234.1"/>
    <property type="molecule type" value="Genomic_DNA"/>
</dbReference>
<feature type="transmembrane region" description="Helical" evidence="1">
    <location>
        <begin position="125"/>
        <end position="142"/>
    </location>
</feature>
<gene>
    <name evidence="3" type="ORF">K491DRAFT_284036</name>
</gene>
<keyword evidence="1" id="KW-1133">Transmembrane helix</keyword>
<dbReference type="OrthoDB" id="264015at2759"/>
<feature type="transmembrane region" description="Helical" evidence="1">
    <location>
        <begin position="52"/>
        <end position="74"/>
    </location>
</feature>
<feature type="domain" description="MHYT" evidence="2">
    <location>
        <begin position="17"/>
        <end position="222"/>
    </location>
</feature>
<keyword evidence="1" id="KW-0812">Transmembrane</keyword>
<keyword evidence="4" id="KW-1185">Reference proteome</keyword>
<dbReference type="Pfam" id="PF03707">
    <property type="entry name" value="MHYT"/>
    <property type="match status" value="1"/>
</dbReference>
<evidence type="ECO:0000313" key="4">
    <source>
        <dbReference type="Proteomes" id="UP000799324"/>
    </source>
</evidence>
<feature type="transmembrane region" description="Helical" evidence="1">
    <location>
        <begin position="94"/>
        <end position="113"/>
    </location>
</feature>
<keyword evidence="1" id="KW-0472">Membrane</keyword>
<accession>A0A6A6TUD7</accession>
<feature type="transmembrane region" description="Helical" evidence="1">
    <location>
        <begin position="162"/>
        <end position="186"/>
    </location>
</feature>
<evidence type="ECO:0000256" key="1">
    <source>
        <dbReference type="SAM" id="Phobius"/>
    </source>
</evidence>
<dbReference type="InterPro" id="IPR005330">
    <property type="entry name" value="MHYT_dom"/>
</dbReference>
<dbReference type="Proteomes" id="UP000799324">
    <property type="component" value="Unassembled WGS sequence"/>
</dbReference>
<dbReference type="AlphaFoldDB" id="A0A6A6TUD7"/>
<dbReference type="PANTHER" id="PTHR35152:SF1">
    <property type="entry name" value="DOMAIN SIGNALLING PROTEIN, PUTATIVE (AFU_ORTHOLOGUE AFUA_5G11310)-RELATED"/>
    <property type="match status" value="1"/>
</dbReference>
<feature type="transmembrane region" description="Helical" evidence="1">
    <location>
        <begin position="236"/>
        <end position="258"/>
    </location>
</feature>
<evidence type="ECO:0000313" key="3">
    <source>
        <dbReference type="EMBL" id="KAF2662234.1"/>
    </source>
</evidence>
<feature type="transmembrane region" description="Helical" evidence="1">
    <location>
        <begin position="20"/>
        <end position="40"/>
    </location>
</feature>
<evidence type="ECO:0000259" key="2">
    <source>
        <dbReference type="PROSITE" id="PS50924"/>
    </source>
</evidence>
<proteinExistence type="predicted"/>
<feature type="transmembrane region" description="Helical" evidence="1">
    <location>
        <begin position="198"/>
        <end position="216"/>
    </location>
</feature>
<reference evidence="3" key="1">
    <citation type="journal article" date="2020" name="Stud. Mycol.">
        <title>101 Dothideomycetes genomes: a test case for predicting lifestyles and emergence of pathogens.</title>
        <authorList>
            <person name="Haridas S."/>
            <person name="Albert R."/>
            <person name="Binder M."/>
            <person name="Bloem J."/>
            <person name="Labutti K."/>
            <person name="Salamov A."/>
            <person name="Andreopoulos B."/>
            <person name="Baker S."/>
            <person name="Barry K."/>
            <person name="Bills G."/>
            <person name="Bluhm B."/>
            <person name="Cannon C."/>
            <person name="Castanera R."/>
            <person name="Culley D."/>
            <person name="Daum C."/>
            <person name="Ezra D."/>
            <person name="Gonzalez J."/>
            <person name="Henrissat B."/>
            <person name="Kuo A."/>
            <person name="Liang C."/>
            <person name="Lipzen A."/>
            <person name="Lutzoni F."/>
            <person name="Magnuson J."/>
            <person name="Mondo S."/>
            <person name="Nolan M."/>
            <person name="Ohm R."/>
            <person name="Pangilinan J."/>
            <person name="Park H.-J."/>
            <person name="Ramirez L."/>
            <person name="Alfaro M."/>
            <person name="Sun H."/>
            <person name="Tritt A."/>
            <person name="Yoshinaga Y."/>
            <person name="Zwiers L.-H."/>
            <person name="Turgeon B."/>
            <person name="Goodwin S."/>
            <person name="Spatafora J."/>
            <person name="Crous P."/>
            <person name="Grigoriev I."/>
        </authorList>
    </citation>
    <scope>NUCLEOTIDE SEQUENCE</scope>
    <source>
        <strain evidence="3">CBS 122681</strain>
    </source>
</reference>
<protein>
    <recommendedName>
        <fullName evidence="2">MHYT domain-containing protein</fullName>
    </recommendedName>
</protein>
<name>A0A6A6TUD7_9PLEO</name>
<dbReference type="PANTHER" id="PTHR35152">
    <property type="entry name" value="DOMAIN SIGNALLING PROTEIN, PUTATIVE (AFU_ORTHOLOGUE AFUA_5G11310)-RELATED"/>
    <property type="match status" value="1"/>
</dbReference>